<evidence type="ECO:0000256" key="1">
    <source>
        <dbReference type="ARBA" id="ARBA00004430"/>
    </source>
</evidence>
<dbReference type="InterPro" id="IPR050216">
    <property type="entry name" value="LRR_domain-containing"/>
</dbReference>
<evidence type="ECO:0000256" key="2">
    <source>
        <dbReference type="ARBA" id="ARBA00022614"/>
    </source>
</evidence>
<dbReference type="InterPro" id="IPR001611">
    <property type="entry name" value="Leu-rich_rpt"/>
</dbReference>
<evidence type="ECO:0000313" key="6">
    <source>
        <dbReference type="Proteomes" id="UP000815325"/>
    </source>
</evidence>
<keyword evidence="6" id="KW-1185">Reference proteome</keyword>
<dbReference type="EMBL" id="MU070014">
    <property type="protein sequence ID" value="KAF5830706.1"/>
    <property type="molecule type" value="Genomic_DNA"/>
</dbReference>
<feature type="compositionally biased region" description="Low complexity" evidence="4">
    <location>
        <begin position="486"/>
        <end position="503"/>
    </location>
</feature>
<sequence length="674" mass="72607">MLQYPRCARPQPGGGGLSEQDTQGTRSWYPPPHTPLHPSSAPSQEESMAASPGRSPYGDSIQFGEFVLPLGPPAPPAQLVSAQPAPRTPSATTVARGSSRSGSARPKSRIHTPSFLHSRQVDPYTGMSLSTVHEQAISTWKDLGSLSAAQEYVEQLPPGQVNVTFSAAGLATLPDLSRLMFMESLAASFNSFHMCPDPQAILGSKPLTHLSVLCMSHCGLTELPCNIGHLLPALTELNLAHNSITELPLSLFQCSKLRAISLEHNQLCTLPDEVSRLSVLEALYLGSNSLQALPGCLPCLQMLGVLDVKRNEIKELPANLPACTQLVVLSVAYNRLTALPPSFLDALSNLRWLELQGNSLRSCPQVNGTQVAAAVVAQDAALTHTAQAHTAATEARAASLPEQAHSQEQTSGKGVHRHGRTRGPQEQLLHRRRAKGRLLAPAEDAGGEESCGTAAKREAESEQPDEPAPLVEAPLESAAPGQDLKSLQQQQQQQQQALQASSSPAKIQKTTSFSENLHARAHRAPSSSILENEAAQEVLAKSTPCRLPNLHWLNLANNRLGLPPLWLPSNLKGLDLSWNRLSNVPAWLVDSLPQLQMLALHGNCITEVCRDIKRLSSLKMVSLNENPVTDPGNAESGSWVSECVCTAKFDHKLHLEAELQRGKLGEREPSRLSS</sequence>
<dbReference type="SUPFAM" id="SSF52058">
    <property type="entry name" value="L domain-like"/>
    <property type="match status" value="1"/>
</dbReference>
<protein>
    <submittedName>
        <fullName evidence="5">Uncharacterized protein</fullName>
    </submittedName>
</protein>
<dbReference type="Gene3D" id="3.80.10.10">
    <property type="entry name" value="Ribonuclease Inhibitor"/>
    <property type="match status" value="2"/>
</dbReference>
<keyword evidence="3" id="KW-0677">Repeat</keyword>
<dbReference type="Pfam" id="PF00560">
    <property type="entry name" value="LRR_1"/>
    <property type="match status" value="1"/>
</dbReference>
<evidence type="ECO:0000313" key="5">
    <source>
        <dbReference type="EMBL" id="KAF5830706.1"/>
    </source>
</evidence>
<evidence type="ECO:0000256" key="3">
    <source>
        <dbReference type="ARBA" id="ARBA00022737"/>
    </source>
</evidence>
<comment type="subcellular location">
    <subcellularLocation>
        <location evidence="1">Cytoplasm</location>
        <location evidence="1">Cytoskeleton</location>
        <location evidence="1">Cilium axoneme</location>
    </subcellularLocation>
</comment>
<dbReference type="PANTHER" id="PTHR48051:SF1">
    <property type="entry name" value="RAS SUPPRESSOR PROTEIN 1"/>
    <property type="match status" value="1"/>
</dbReference>
<name>A0ABQ7G7Y3_DUNSA</name>
<evidence type="ECO:0000256" key="4">
    <source>
        <dbReference type="SAM" id="MobiDB-lite"/>
    </source>
</evidence>
<gene>
    <name evidence="5" type="ORF">DUNSADRAFT_14137</name>
</gene>
<feature type="compositionally biased region" description="Low complexity" evidence="4">
    <location>
        <begin position="387"/>
        <end position="398"/>
    </location>
</feature>
<dbReference type="InterPro" id="IPR032675">
    <property type="entry name" value="LRR_dom_sf"/>
</dbReference>
<dbReference type="SMART" id="SM00364">
    <property type="entry name" value="LRR_BAC"/>
    <property type="match status" value="7"/>
</dbReference>
<proteinExistence type="predicted"/>
<feature type="compositionally biased region" description="Low complexity" evidence="4">
    <location>
        <begin position="95"/>
        <end position="105"/>
    </location>
</feature>
<comment type="caution">
    <text evidence="5">The sequence shown here is derived from an EMBL/GenBank/DDBJ whole genome shotgun (WGS) entry which is preliminary data.</text>
</comment>
<dbReference type="InterPro" id="IPR003591">
    <property type="entry name" value="Leu-rich_rpt_typical-subtyp"/>
</dbReference>
<feature type="region of interest" description="Disordered" evidence="4">
    <location>
        <begin position="387"/>
        <end position="507"/>
    </location>
</feature>
<feature type="region of interest" description="Disordered" evidence="4">
    <location>
        <begin position="1"/>
        <end position="110"/>
    </location>
</feature>
<dbReference type="Pfam" id="PF13855">
    <property type="entry name" value="LRR_8"/>
    <property type="match status" value="2"/>
</dbReference>
<accession>A0ABQ7G7Y3</accession>
<dbReference type="PANTHER" id="PTHR48051">
    <property type="match status" value="1"/>
</dbReference>
<reference evidence="5" key="1">
    <citation type="submission" date="2017-08" db="EMBL/GenBank/DDBJ databases">
        <authorList>
            <person name="Polle J.E."/>
            <person name="Barry K."/>
            <person name="Cushman J."/>
            <person name="Schmutz J."/>
            <person name="Tran D."/>
            <person name="Hathwaick L.T."/>
            <person name="Yim W.C."/>
            <person name="Jenkins J."/>
            <person name="Mckie-Krisberg Z.M."/>
            <person name="Prochnik S."/>
            <person name="Lindquist E."/>
            <person name="Dockter R.B."/>
            <person name="Adam C."/>
            <person name="Molina H."/>
            <person name="Bunkerborg J."/>
            <person name="Jin E."/>
            <person name="Buchheim M."/>
            <person name="Magnuson J."/>
        </authorList>
    </citation>
    <scope>NUCLEOTIDE SEQUENCE</scope>
    <source>
        <strain evidence="5">CCAP 19/18</strain>
    </source>
</reference>
<dbReference type="SMART" id="SM00369">
    <property type="entry name" value="LRR_TYP"/>
    <property type="match status" value="9"/>
</dbReference>
<dbReference type="PROSITE" id="PS51450">
    <property type="entry name" value="LRR"/>
    <property type="match status" value="1"/>
</dbReference>
<dbReference type="Proteomes" id="UP000815325">
    <property type="component" value="Unassembled WGS sequence"/>
</dbReference>
<organism evidence="5 6">
    <name type="scientific">Dunaliella salina</name>
    <name type="common">Green alga</name>
    <name type="synonym">Protococcus salinus</name>
    <dbReference type="NCBI Taxonomy" id="3046"/>
    <lineage>
        <taxon>Eukaryota</taxon>
        <taxon>Viridiplantae</taxon>
        <taxon>Chlorophyta</taxon>
        <taxon>core chlorophytes</taxon>
        <taxon>Chlorophyceae</taxon>
        <taxon>CS clade</taxon>
        <taxon>Chlamydomonadales</taxon>
        <taxon>Dunaliellaceae</taxon>
        <taxon>Dunaliella</taxon>
    </lineage>
</organism>
<keyword evidence="2" id="KW-0433">Leucine-rich repeat</keyword>